<dbReference type="EnsemblProtists" id="PYU1_T003898">
    <property type="protein sequence ID" value="PYU1_T003898"/>
    <property type="gene ID" value="PYU1_G003888"/>
</dbReference>
<dbReference type="PROSITE" id="PS51808">
    <property type="entry name" value="CHCH"/>
    <property type="match status" value="1"/>
</dbReference>
<evidence type="ECO:0000313" key="1">
    <source>
        <dbReference type="EnsemblProtists" id="PYU1_T003898"/>
    </source>
</evidence>
<reference evidence="2" key="1">
    <citation type="journal article" date="2010" name="Genome Biol.">
        <title>Genome sequence of the necrotrophic plant pathogen Pythium ultimum reveals original pathogenicity mechanisms and effector repertoire.</title>
        <authorList>
            <person name="Levesque C.A."/>
            <person name="Brouwer H."/>
            <person name="Cano L."/>
            <person name="Hamilton J.P."/>
            <person name="Holt C."/>
            <person name="Huitema E."/>
            <person name="Raffaele S."/>
            <person name="Robideau G.P."/>
            <person name="Thines M."/>
            <person name="Win J."/>
            <person name="Zerillo M.M."/>
            <person name="Beakes G.W."/>
            <person name="Boore J.L."/>
            <person name="Busam D."/>
            <person name="Dumas B."/>
            <person name="Ferriera S."/>
            <person name="Fuerstenberg S.I."/>
            <person name="Gachon C.M."/>
            <person name="Gaulin E."/>
            <person name="Govers F."/>
            <person name="Grenville-Briggs L."/>
            <person name="Horner N."/>
            <person name="Hostetler J."/>
            <person name="Jiang R.H."/>
            <person name="Johnson J."/>
            <person name="Krajaejun T."/>
            <person name="Lin H."/>
            <person name="Meijer H.J."/>
            <person name="Moore B."/>
            <person name="Morris P."/>
            <person name="Phuntmart V."/>
            <person name="Puiu D."/>
            <person name="Shetty J."/>
            <person name="Stajich J.E."/>
            <person name="Tripathy S."/>
            <person name="Wawra S."/>
            <person name="van West P."/>
            <person name="Whitty B.R."/>
            <person name="Coutinho P.M."/>
            <person name="Henrissat B."/>
            <person name="Martin F."/>
            <person name="Thomas P.D."/>
            <person name="Tyler B.M."/>
            <person name="De Vries R.P."/>
            <person name="Kamoun S."/>
            <person name="Yandell M."/>
            <person name="Tisserat N."/>
            <person name="Buell C.R."/>
        </authorList>
    </citation>
    <scope>NUCLEOTIDE SEQUENCE</scope>
    <source>
        <strain evidence="2">DAOM:BR144</strain>
    </source>
</reference>
<dbReference type="EMBL" id="GL376638">
    <property type="status" value="NOT_ANNOTATED_CDS"/>
    <property type="molecule type" value="Genomic_DNA"/>
</dbReference>
<dbReference type="eggNOG" id="ENOG502SFA1">
    <property type="taxonomic scope" value="Eukaryota"/>
</dbReference>
<protein>
    <recommendedName>
        <fullName evidence="3">CHCH domain-containing protein</fullName>
    </recommendedName>
</protein>
<proteinExistence type="predicted"/>
<accession>K3WG07</accession>
<reference evidence="1" key="3">
    <citation type="submission" date="2015-02" db="UniProtKB">
        <authorList>
            <consortium name="EnsemblProtists"/>
        </authorList>
    </citation>
    <scope>IDENTIFICATION</scope>
    <source>
        <strain evidence="1">DAOM BR144</strain>
    </source>
</reference>
<reference evidence="2" key="2">
    <citation type="submission" date="2010-04" db="EMBL/GenBank/DDBJ databases">
        <authorList>
            <person name="Buell R."/>
            <person name="Hamilton J."/>
            <person name="Hostetler J."/>
        </authorList>
    </citation>
    <scope>NUCLEOTIDE SEQUENCE [LARGE SCALE GENOMIC DNA]</scope>
    <source>
        <strain evidence="2">DAOM:BR144</strain>
    </source>
</reference>
<dbReference type="VEuPathDB" id="FungiDB:PYU1_G003888"/>
<sequence length="67" mass="8056">MPRPATKFDNAECTKLQKESLQCLIENEDTRENCTAFFDRYKKCLKNRRDREIAEKKARFQRALTEK</sequence>
<dbReference type="SUPFAM" id="SSF47072">
    <property type="entry name" value="Cysteine alpha-hairpin motif"/>
    <property type="match status" value="1"/>
</dbReference>
<dbReference type="Proteomes" id="UP000019132">
    <property type="component" value="Unassembled WGS sequence"/>
</dbReference>
<dbReference type="InParanoid" id="K3WG07"/>
<evidence type="ECO:0000313" key="2">
    <source>
        <dbReference type="Proteomes" id="UP000019132"/>
    </source>
</evidence>
<dbReference type="OMA" id="NACQTFF"/>
<evidence type="ECO:0008006" key="3">
    <source>
        <dbReference type="Google" id="ProtNLM"/>
    </source>
</evidence>
<name>K3WG07_GLOUD</name>
<organism evidence="1 2">
    <name type="scientific">Globisporangium ultimum (strain ATCC 200006 / CBS 805.95 / DAOM BR144)</name>
    <name type="common">Pythium ultimum</name>
    <dbReference type="NCBI Taxonomy" id="431595"/>
    <lineage>
        <taxon>Eukaryota</taxon>
        <taxon>Sar</taxon>
        <taxon>Stramenopiles</taxon>
        <taxon>Oomycota</taxon>
        <taxon>Peronosporomycetes</taxon>
        <taxon>Pythiales</taxon>
        <taxon>Pythiaceae</taxon>
        <taxon>Globisporangium</taxon>
    </lineage>
</organism>
<dbReference type="HOGENOM" id="CLU_2965666_0_0_1"/>
<keyword evidence="2" id="KW-1185">Reference proteome</keyword>
<dbReference type="AlphaFoldDB" id="K3WG07"/>
<dbReference type="InterPro" id="IPR009069">
    <property type="entry name" value="Cys_alpha_HP_mot_SF"/>
</dbReference>